<dbReference type="GO" id="GO:0051536">
    <property type="term" value="F:iron-sulfur cluster binding"/>
    <property type="evidence" value="ECO:0007669"/>
    <property type="project" value="UniProtKB-KW"/>
</dbReference>
<dbReference type="InterPro" id="IPR017896">
    <property type="entry name" value="4Fe4S_Fe-S-bd"/>
</dbReference>
<evidence type="ECO:0000256" key="1">
    <source>
        <dbReference type="ARBA" id="ARBA00022723"/>
    </source>
</evidence>
<reference evidence="5 6" key="1">
    <citation type="submission" date="2019-08" db="EMBL/GenBank/DDBJ databases">
        <title>In-depth cultivation of the pig gut microbiome towards novel bacterial diversity and tailored functional studies.</title>
        <authorList>
            <person name="Wylensek D."/>
            <person name="Hitch T.C.A."/>
            <person name="Clavel T."/>
        </authorList>
    </citation>
    <scope>NUCLEOTIDE SEQUENCE [LARGE SCALE GENOMIC DNA]</scope>
    <source>
        <strain evidence="5 6">WCA-MUC-591-APC-4B</strain>
    </source>
</reference>
<sequence length="65" mass="7120">MEKIKLNVEHCKGCYLCIANCKPGALSVSSEVNAKGYLVPQVDSEKCVQCGCCYTMCPDLVFEIL</sequence>
<evidence type="ECO:0000313" key="6">
    <source>
        <dbReference type="Proteomes" id="UP000469424"/>
    </source>
</evidence>
<evidence type="ECO:0000256" key="3">
    <source>
        <dbReference type="ARBA" id="ARBA00023014"/>
    </source>
</evidence>
<dbReference type="RefSeq" id="WP_154553466.1">
    <property type="nucleotide sequence ID" value="NZ_JAQXUZ010000004.1"/>
</dbReference>
<keyword evidence="6" id="KW-1185">Reference proteome</keyword>
<comment type="caution">
    <text evidence="5">The sequence shown here is derived from an EMBL/GenBank/DDBJ whole genome shotgun (WGS) entry which is preliminary data.</text>
</comment>
<dbReference type="EMBL" id="VUNA01000001">
    <property type="protein sequence ID" value="MST69912.1"/>
    <property type="molecule type" value="Genomic_DNA"/>
</dbReference>
<keyword evidence="1" id="KW-0479">Metal-binding</keyword>
<dbReference type="Pfam" id="PF12838">
    <property type="entry name" value="Fer4_7"/>
    <property type="match status" value="1"/>
</dbReference>
<dbReference type="PROSITE" id="PS00198">
    <property type="entry name" value="4FE4S_FER_1"/>
    <property type="match status" value="1"/>
</dbReference>
<keyword evidence="3" id="KW-0411">Iron-sulfur</keyword>
<dbReference type="GO" id="GO:0046872">
    <property type="term" value="F:metal ion binding"/>
    <property type="evidence" value="ECO:0007669"/>
    <property type="project" value="UniProtKB-KW"/>
</dbReference>
<evidence type="ECO:0000259" key="4">
    <source>
        <dbReference type="PROSITE" id="PS51379"/>
    </source>
</evidence>
<protein>
    <submittedName>
        <fullName evidence="5">4Fe-4S dicluster domain-containing protein</fullName>
    </submittedName>
</protein>
<feature type="domain" description="4Fe-4S ferredoxin-type" evidence="4">
    <location>
        <begin position="2"/>
        <end position="31"/>
    </location>
</feature>
<evidence type="ECO:0000256" key="2">
    <source>
        <dbReference type="ARBA" id="ARBA00023004"/>
    </source>
</evidence>
<dbReference type="SUPFAM" id="SSF54862">
    <property type="entry name" value="4Fe-4S ferredoxins"/>
    <property type="match status" value="1"/>
</dbReference>
<dbReference type="InterPro" id="IPR017900">
    <property type="entry name" value="4Fe4S_Fe_S_CS"/>
</dbReference>
<dbReference type="Proteomes" id="UP000469424">
    <property type="component" value="Unassembled WGS sequence"/>
</dbReference>
<gene>
    <name evidence="5" type="ORF">FYJ65_00915</name>
</gene>
<dbReference type="PROSITE" id="PS51379">
    <property type="entry name" value="4FE4S_FER_2"/>
    <property type="match status" value="2"/>
</dbReference>
<proteinExistence type="predicted"/>
<evidence type="ECO:0000313" key="5">
    <source>
        <dbReference type="EMBL" id="MST69912.1"/>
    </source>
</evidence>
<feature type="domain" description="4Fe-4S ferredoxin-type" evidence="4">
    <location>
        <begin position="38"/>
        <end position="65"/>
    </location>
</feature>
<dbReference type="Gene3D" id="3.30.70.20">
    <property type="match status" value="1"/>
</dbReference>
<accession>A0A6N7X314</accession>
<dbReference type="AlphaFoldDB" id="A0A6N7X314"/>
<keyword evidence="2" id="KW-0408">Iron</keyword>
<organism evidence="5 6">
    <name type="scientific">Mogibacterium kristiansenii</name>
    <dbReference type="NCBI Taxonomy" id="2606708"/>
    <lineage>
        <taxon>Bacteria</taxon>
        <taxon>Bacillati</taxon>
        <taxon>Bacillota</taxon>
        <taxon>Clostridia</taxon>
        <taxon>Peptostreptococcales</taxon>
        <taxon>Anaerovoracaceae</taxon>
        <taxon>Mogibacterium</taxon>
    </lineage>
</organism>
<name>A0A6N7X314_9FIRM</name>